<name>A0AAU7L7U9_9BURK</name>
<evidence type="ECO:0000313" key="1">
    <source>
        <dbReference type="EMBL" id="XBO97948.1"/>
    </source>
</evidence>
<accession>A0AAU7L7U9</accession>
<reference evidence="1" key="1">
    <citation type="submission" date="2024-05" db="EMBL/GenBank/DDBJ databases">
        <title>Transcriptome analysis of the degradation process of organic nitrogen by two heterotrophic nitrifying and aerobic denitrifying bacteria, Achromobacter sp. HNDS-1 and Enterobacter sp. HNDS-6.</title>
        <authorList>
            <person name="Huang Y."/>
        </authorList>
    </citation>
    <scope>NUCLEOTIDE SEQUENCE</scope>
    <source>
        <strain evidence="1">HNDS-1</strain>
    </source>
</reference>
<gene>
    <name evidence="1" type="ORF">ABFG95_24215</name>
</gene>
<dbReference type="RefSeq" id="WP_175146153.1">
    <property type="nucleotide sequence ID" value="NZ_CP157584.1"/>
</dbReference>
<dbReference type="AlphaFoldDB" id="A0AAU7L7U9"/>
<dbReference type="EMBL" id="CP157584">
    <property type="protein sequence ID" value="XBO97948.1"/>
    <property type="molecule type" value="Genomic_DNA"/>
</dbReference>
<proteinExistence type="predicted"/>
<organism evidence="1">
    <name type="scientific">Achromobacter sp. HNDS-1</name>
    <dbReference type="NCBI Taxonomy" id="3151598"/>
    <lineage>
        <taxon>Bacteria</taxon>
        <taxon>Pseudomonadati</taxon>
        <taxon>Pseudomonadota</taxon>
        <taxon>Betaproteobacteria</taxon>
        <taxon>Burkholderiales</taxon>
        <taxon>Alcaligenaceae</taxon>
        <taxon>Achromobacter</taxon>
    </lineage>
</organism>
<dbReference type="KEGG" id="achh:ABFG95_24215"/>
<sequence length="73" mass="8420">MAHEVSMNINDKLVLHKDVEIEVRKDKKKLGTVLVSKGNVEWLPAGNSVNKRRMSWEKFAELMESEGRQVKVK</sequence>
<protein>
    <submittedName>
        <fullName evidence="1">Uncharacterized protein</fullName>
    </submittedName>
</protein>